<accession>A0A1Y5T9M3</accession>
<sequence>MPKRGDPDAIRRRPFSAVLVLALAMPIGAACTALDVGAPTSDPVAVSDETTAEAEADYQRALVLIGDANGGDDGETALARATELMVRAAEGGHPAAQYFLGAAYMSGTGSERDEVRGVAWLERAAARNHARAQFLLGEAFSHGRGVAVEQDWANYWYERAARQGLPEARFMFATKLAAGIGSPPDRVRALAWMAAAAAQGHEPAITAERTLAARATPAERAGARSIRGGIANDTASGDAATRYIQVRLAALGYSPGPVDGLRGPRTNAALARFRADSGLPADKLPEAELLAALRATGR</sequence>
<evidence type="ECO:0000313" key="4">
    <source>
        <dbReference type="Proteomes" id="UP000193200"/>
    </source>
</evidence>
<dbReference type="SMART" id="SM00671">
    <property type="entry name" value="SEL1"/>
    <property type="match status" value="3"/>
</dbReference>
<keyword evidence="4" id="KW-1185">Reference proteome</keyword>
<gene>
    <name evidence="3" type="primary">podJ_3</name>
    <name evidence="3" type="ORF">OCH7691_02603</name>
</gene>
<evidence type="ECO:0000256" key="1">
    <source>
        <dbReference type="SAM" id="SignalP"/>
    </source>
</evidence>
<dbReference type="EMBL" id="FWFR01000002">
    <property type="protein sequence ID" value="SLN59001.1"/>
    <property type="molecule type" value="Genomic_DNA"/>
</dbReference>
<dbReference type="Pfam" id="PF01471">
    <property type="entry name" value="PG_binding_1"/>
    <property type="match status" value="1"/>
</dbReference>
<dbReference type="InterPro" id="IPR011990">
    <property type="entry name" value="TPR-like_helical_dom_sf"/>
</dbReference>
<dbReference type="InterPro" id="IPR002477">
    <property type="entry name" value="Peptidoglycan-bd-like"/>
</dbReference>
<protein>
    <submittedName>
        <fullName evidence="3">Localization factor PodJL</fullName>
    </submittedName>
</protein>
<dbReference type="Proteomes" id="UP000193200">
    <property type="component" value="Unassembled WGS sequence"/>
</dbReference>
<organism evidence="3 4">
    <name type="scientific">Oceanibacterium hippocampi</name>
    <dbReference type="NCBI Taxonomy" id="745714"/>
    <lineage>
        <taxon>Bacteria</taxon>
        <taxon>Pseudomonadati</taxon>
        <taxon>Pseudomonadota</taxon>
        <taxon>Alphaproteobacteria</taxon>
        <taxon>Sneathiellales</taxon>
        <taxon>Sneathiellaceae</taxon>
        <taxon>Oceanibacterium</taxon>
    </lineage>
</organism>
<feature type="chain" id="PRO_5012870637" evidence="1">
    <location>
        <begin position="30"/>
        <end position="298"/>
    </location>
</feature>
<dbReference type="PANTHER" id="PTHR43628">
    <property type="entry name" value="ACTIVATOR OF C KINASE PROTEIN 1-RELATED"/>
    <property type="match status" value="1"/>
</dbReference>
<dbReference type="AlphaFoldDB" id="A0A1Y5T9M3"/>
<name>A0A1Y5T9M3_9PROT</name>
<reference evidence="3 4" key="1">
    <citation type="submission" date="2017-03" db="EMBL/GenBank/DDBJ databases">
        <authorList>
            <person name="Afonso C.L."/>
            <person name="Miller P.J."/>
            <person name="Scott M.A."/>
            <person name="Spackman E."/>
            <person name="Goraichik I."/>
            <person name="Dimitrov K.M."/>
            <person name="Suarez D.L."/>
            <person name="Swayne D.E."/>
        </authorList>
    </citation>
    <scope>NUCLEOTIDE SEQUENCE [LARGE SCALE GENOMIC DNA]</scope>
    <source>
        <strain evidence="3 4">CECT 7691</strain>
    </source>
</reference>
<dbReference type="PANTHER" id="PTHR43628:SF1">
    <property type="entry name" value="CHITIN SYNTHASE REGULATORY FACTOR 2-RELATED"/>
    <property type="match status" value="1"/>
</dbReference>
<dbReference type="OrthoDB" id="5295703at2"/>
<dbReference type="PROSITE" id="PS51257">
    <property type="entry name" value="PROKAR_LIPOPROTEIN"/>
    <property type="match status" value="1"/>
</dbReference>
<dbReference type="SUPFAM" id="SSF81901">
    <property type="entry name" value="HCP-like"/>
    <property type="match status" value="1"/>
</dbReference>
<dbReference type="Gene3D" id="1.25.40.10">
    <property type="entry name" value="Tetratricopeptide repeat domain"/>
    <property type="match status" value="1"/>
</dbReference>
<feature type="domain" description="Peptidoglycan binding-like" evidence="2">
    <location>
        <begin position="241"/>
        <end position="293"/>
    </location>
</feature>
<dbReference type="SUPFAM" id="SSF47090">
    <property type="entry name" value="PGBD-like"/>
    <property type="match status" value="1"/>
</dbReference>
<dbReference type="RefSeq" id="WP_085883941.1">
    <property type="nucleotide sequence ID" value="NZ_FWFR01000002.1"/>
</dbReference>
<proteinExistence type="predicted"/>
<dbReference type="InParanoid" id="A0A1Y5T9M3"/>
<evidence type="ECO:0000313" key="3">
    <source>
        <dbReference type="EMBL" id="SLN59001.1"/>
    </source>
</evidence>
<dbReference type="InterPro" id="IPR052945">
    <property type="entry name" value="Mitotic_Regulator"/>
</dbReference>
<keyword evidence="1" id="KW-0732">Signal</keyword>
<feature type="signal peptide" evidence="1">
    <location>
        <begin position="1"/>
        <end position="29"/>
    </location>
</feature>
<evidence type="ECO:0000259" key="2">
    <source>
        <dbReference type="Pfam" id="PF01471"/>
    </source>
</evidence>
<dbReference type="Pfam" id="PF08238">
    <property type="entry name" value="Sel1"/>
    <property type="match status" value="3"/>
</dbReference>
<dbReference type="InterPro" id="IPR036366">
    <property type="entry name" value="PGBDSf"/>
</dbReference>
<dbReference type="InterPro" id="IPR036365">
    <property type="entry name" value="PGBD-like_sf"/>
</dbReference>
<dbReference type="InterPro" id="IPR006597">
    <property type="entry name" value="Sel1-like"/>
</dbReference>
<dbReference type="Gene3D" id="1.10.101.10">
    <property type="entry name" value="PGBD-like superfamily/PGBD"/>
    <property type="match status" value="1"/>
</dbReference>